<dbReference type="PROSITE" id="PS00067">
    <property type="entry name" value="3HCDH"/>
    <property type="match status" value="1"/>
</dbReference>
<keyword evidence="2" id="KW-0560">Oxidoreductase</keyword>
<dbReference type="PANTHER" id="PTHR48075:SF1">
    <property type="entry name" value="LAMBDA-CRYSTALLIN HOMOLOG"/>
    <property type="match status" value="1"/>
</dbReference>
<dbReference type="Pfam" id="PF02737">
    <property type="entry name" value="3HCDH_N"/>
    <property type="match status" value="1"/>
</dbReference>
<feature type="domain" description="3-hydroxyacyl-CoA dehydrogenase C-terminal" evidence="4">
    <location>
        <begin position="192"/>
        <end position="244"/>
    </location>
</feature>
<comment type="similarity">
    <text evidence="1">Belongs to the 3-hydroxyacyl-CoA dehydrogenase family.</text>
</comment>
<dbReference type="AlphaFoldDB" id="A0A914WM29"/>
<evidence type="ECO:0000256" key="1">
    <source>
        <dbReference type="ARBA" id="ARBA00009463"/>
    </source>
</evidence>
<dbReference type="InterPro" id="IPR006180">
    <property type="entry name" value="3-OHacyl-CoA_DH_CS"/>
</dbReference>
<dbReference type="Gene3D" id="3.40.50.720">
    <property type="entry name" value="NAD(P)-binding Rossmann-like Domain"/>
    <property type="match status" value="1"/>
</dbReference>
<evidence type="ECO:0000259" key="5">
    <source>
        <dbReference type="Pfam" id="PF02737"/>
    </source>
</evidence>
<keyword evidence="3" id="KW-0812">Transmembrane</keyword>
<evidence type="ECO:0000313" key="7">
    <source>
        <dbReference type="WBParaSite" id="PSAMB.scaffold425size54062.g5766.t1"/>
    </source>
</evidence>
<dbReference type="GO" id="GO:0006631">
    <property type="term" value="P:fatty acid metabolic process"/>
    <property type="evidence" value="ECO:0007669"/>
    <property type="project" value="InterPro"/>
</dbReference>
<proteinExistence type="inferred from homology"/>
<name>A0A914WM29_9BILA</name>
<dbReference type="Pfam" id="PF00725">
    <property type="entry name" value="3HCDH"/>
    <property type="match status" value="1"/>
</dbReference>
<dbReference type="InterPro" id="IPR008927">
    <property type="entry name" value="6-PGluconate_DH-like_C_sf"/>
</dbReference>
<evidence type="ECO:0000256" key="3">
    <source>
        <dbReference type="SAM" id="Phobius"/>
    </source>
</evidence>
<evidence type="ECO:0000256" key="2">
    <source>
        <dbReference type="ARBA" id="ARBA00023002"/>
    </source>
</evidence>
<evidence type="ECO:0000313" key="6">
    <source>
        <dbReference type="Proteomes" id="UP000887566"/>
    </source>
</evidence>
<protein>
    <submittedName>
        <fullName evidence="7">3-hydroxyacyl-CoA dehydrogenase</fullName>
    </submittedName>
</protein>
<accession>A0A914WM29</accession>
<dbReference type="PANTHER" id="PTHR48075">
    <property type="entry name" value="3-HYDROXYACYL-COA DEHYDROGENASE FAMILY PROTEIN"/>
    <property type="match status" value="1"/>
</dbReference>
<keyword evidence="3" id="KW-0472">Membrane</keyword>
<dbReference type="SUPFAM" id="SSF48179">
    <property type="entry name" value="6-phosphogluconate dehydrogenase C-terminal domain-like"/>
    <property type="match status" value="1"/>
</dbReference>
<organism evidence="6 7">
    <name type="scientific">Plectus sambesii</name>
    <dbReference type="NCBI Taxonomy" id="2011161"/>
    <lineage>
        <taxon>Eukaryota</taxon>
        <taxon>Metazoa</taxon>
        <taxon>Ecdysozoa</taxon>
        <taxon>Nematoda</taxon>
        <taxon>Chromadorea</taxon>
        <taxon>Plectida</taxon>
        <taxon>Plectina</taxon>
        <taxon>Plectoidea</taxon>
        <taxon>Plectidae</taxon>
        <taxon>Plectus</taxon>
    </lineage>
</organism>
<dbReference type="InterPro" id="IPR006176">
    <property type="entry name" value="3-OHacyl-CoA_DH_NAD-bd"/>
</dbReference>
<dbReference type="GO" id="GO:0050104">
    <property type="term" value="F:L-gulonate 3-dehydrogenase activity"/>
    <property type="evidence" value="ECO:0007669"/>
    <property type="project" value="TreeGrafter"/>
</dbReference>
<dbReference type="SUPFAM" id="SSF51735">
    <property type="entry name" value="NAD(P)-binding Rossmann-fold domains"/>
    <property type="match status" value="1"/>
</dbReference>
<keyword evidence="3" id="KW-1133">Transmembrane helix</keyword>
<feature type="transmembrane region" description="Helical" evidence="3">
    <location>
        <begin position="9"/>
        <end position="30"/>
    </location>
</feature>
<dbReference type="Proteomes" id="UP000887566">
    <property type="component" value="Unplaced"/>
</dbReference>
<dbReference type="GO" id="GO:0070403">
    <property type="term" value="F:NAD+ binding"/>
    <property type="evidence" value="ECO:0007669"/>
    <property type="project" value="InterPro"/>
</dbReference>
<keyword evidence="6" id="KW-1185">Reference proteome</keyword>
<dbReference type="Gene3D" id="1.10.1040.10">
    <property type="entry name" value="N-(1-d-carboxylethyl)-l-norvaline Dehydrogenase, domain 2"/>
    <property type="match status" value="1"/>
</dbReference>
<dbReference type="InterPro" id="IPR013328">
    <property type="entry name" value="6PGD_dom2"/>
</dbReference>
<feature type="domain" description="3-hydroxyacyl-CoA dehydrogenase NAD binding" evidence="5">
    <location>
        <begin position="8"/>
        <end position="186"/>
    </location>
</feature>
<dbReference type="InterPro" id="IPR036291">
    <property type="entry name" value="NAD(P)-bd_dom_sf"/>
</dbReference>
<reference evidence="7" key="1">
    <citation type="submission" date="2022-11" db="UniProtKB">
        <authorList>
            <consortium name="WormBaseParasite"/>
        </authorList>
    </citation>
    <scope>IDENTIFICATION</scope>
</reference>
<evidence type="ECO:0000259" key="4">
    <source>
        <dbReference type="Pfam" id="PF00725"/>
    </source>
</evidence>
<sequence>MAESKREKIAIIGSGMIGHCWATLFLGGGYQVCMYDISQDRVDAALNAVQFKLNKLKDEGLLHGTLSIEERLANLSTTTDLQECLAGAIYAQESAVEDLQLKTDLFMKIDSLTGPDTILASSTSTLAPSKFTENLKHRENCLVVHPVNPPVYCPLTELIPAPWTKPAVVDITYSLMTAIGQSPIKLTREVDGFAINRLQYAILAEAWRMVHSGVISTADVNKVISEGLGLRWAFYGPLEVSHMNADGIKHHNERYGPGVIRVLNDFGPTPTFFEPETLEKIASDLNQKIPVEKLAAHRAWREHQLGAIAQLKRKLAKEKPADL</sequence>
<dbReference type="InterPro" id="IPR006108">
    <property type="entry name" value="3HC_DH_C"/>
</dbReference>
<dbReference type="WBParaSite" id="PSAMB.scaffold425size54062.g5766.t1">
    <property type="protein sequence ID" value="PSAMB.scaffold425size54062.g5766.t1"/>
    <property type="gene ID" value="PSAMB.scaffold425size54062.g5766"/>
</dbReference>